<name>A0A6M3XDN6_9ZZZZ</name>
<reference evidence="2" key="1">
    <citation type="submission" date="2020-03" db="EMBL/GenBank/DDBJ databases">
        <title>The deep terrestrial virosphere.</title>
        <authorList>
            <person name="Holmfeldt K."/>
            <person name="Nilsson E."/>
            <person name="Simone D."/>
            <person name="Lopez-Fernandez M."/>
            <person name="Wu X."/>
            <person name="de Brujin I."/>
            <person name="Lundin D."/>
            <person name="Andersson A."/>
            <person name="Bertilsson S."/>
            <person name="Dopson M."/>
        </authorList>
    </citation>
    <scope>NUCLEOTIDE SEQUENCE</scope>
    <source>
        <strain evidence="2">TM448B00551</strain>
    </source>
</reference>
<gene>
    <name evidence="2" type="ORF">TM448B00551_0019</name>
</gene>
<sequence length="94" mass="10400">MLESNMNAADKLAQNTFLTVSARIATALSIPIFLAVCAFVWNLSLSQIELDKRLSVMESKFLTIDSTLKTLDDRSIIILQTVAKLEARATTVVR</sequence>
<dbReference type="AlphaFoldDB" id="A0A6M3XDN6"/>
<accession>A0A6M3XDN6</accession>
<keyword evidence="1" id="KW-0812">Transmembrane</keyword>
<proteinExistence type="predicted"/>
<evidence type="ECO:0000256" key="1">
    <source>
        <dbReference type="SAM" id="Phobius"/>
    </source>
</evidence>
<keyword evidence="1" id="KW-1133">Transmembrane helix</keyword>
<organism evidence="2">
    <name type="scientific">viral metagenome</name>
    <dbReference type="NCBI Taxonomy" id="1070528"/>
    <lineage>
        <taxon>unclassified sequences</taxon>
        <taxon>metagenomes</taxon>
        <taxon>organismal metagenomes</taxon>
    </lineage>
</organism>
<feature type="transmembrane region" description="Helical" evidence="1">
    <location>
        <begin position="20"/>
        <end position="43"/>
    </location>
</feature>
<protein>
    <submittedName>
        <fullName evidence="2">Uncharacterized protein</fullName>
    </submittedName>
</protein>
<dbReference type="EMBL" id="MT144633">
    <property type="protein sequence ID" value="QJH95921.1"/>
    <property type="molecule type" value="Genomic_DNA"/>
</dbReference>
<keyword evidence="1" id="KW-0472">Membrane</keyword>
<evidence type="ECO:0000313" key="2">
    <source>
        <dbReference type="EMBL" id="QJH95921.1"/>
    </source>
</evidence>